<protein>
    <submittedName>
        <fullName evidence="1">Uncharacterized protein</fullName>
    </submittedName>
</protein>
<sequence length="45" mass="5398">KELVEMFDRIGFTENQFRGKETIRLKQLSCLKDESKIDESFRFGQ</sequence>
<organism evidence="1">
    <name type="scientific">marine metagenome</name>
    <dbReference type="NCBI Taxonomy" id="408172"/>
    <lineage>
        <taxon>unclassified sequences</taxon>
        <taxon>metagenomes</taxon>
        <taxon>ecological metagenomes</taxon>
    </lineage>
</organism>
<accession>A0A382QUG2</accession>
<gene>
    <name evidence="1" type="ORF">METZ01_LOCUS342003</name>
</gene>
<reference evidence="1" key="1">
    <citation type="submission" date="2018-05" db="EMBL/GenBank/DDBJ databases">
        <authorList>
            <person name="Lanie J.A."/>
            <person name="Ng W.-L."/>
            <person name="Kazmierczak K.M."/>
            <person name="Andrzejewski T.M."/>
            <person name="Davidsen T.M."/>
            <person name="Wayne K.J."/>
            <person name="Tettelin H."/>
            <person name="Glass J.I."/>
            <person name="Rusch D."/>
            <person name="Podicherti R."/>
            <person name="Tsui H.-C.T."/>
            <person name="Winkler M.E."/>
        </authorList>
    </citation>
    <scope>NUCLEOTIDE SEQUENCE</scope>
</reference>
<dbReference type="EMBL" id="UINC01117014">
    <property type="protein sequence ID" value="SVC89149.1"/>
    <property type="molecule type" value="Genomic_DNA"/>
</dbReference>
<evidence type="ECO:0000313" key="1">
    <source>
        <dbReference type="EMBL" id="SVC89149.1"/>
    </source>
</evidence>
<feature type="non-terminal residue" evidence="1">
    <location>
        <position position="1"/>
    </location>
</feature>
<name>A0A382QUG2_9ZZZZ</name>
<dbReference type="AlphaFoldDB" id="A0A382QUG2"/>
<proteinExistence type="predicted"/>